<accession>A0A0A8ZP11</accession>
<dbReference type="AlphaFoldDB" id="A0A0A8ZP11"/>
<proteinExistence type="predicted"/>
<dbReference type="EMBL" id="GBRH01257359">
    <property type="protein sequence ID" value="JAD40536.1"/>
    <property type="molecule type" value="Transcribed_RNA"/>
</dbReference>
<protein>
    <submittedName>
        <fullName evidence="1">Uncharacterized protein</fullName>
    </submittedName>
</protein>
<reference evidence="1" key="1">
    <citation type="submission" date="2014-09" db="EMBL/GenBank/DDBJ databases">
        <authorList>
            <person name="Magalhaes I.L.F."/>
            <person name="Oliveira U."/>
            <person name="Santos F.R."/>
            <person name="Vidigal T.H.D.A."/>
            <person name="Brescovit A.D."/>
            <person name="Santos A.J."/>
        </authorList>
    </citation>
    <scope>NUCLEOTIDE SEQUENCE</scope>
    <source>
        <tissue evidence="1">Shoot tissue taken approximately 20 cm above the soil surface</tissue>
    </source>
</reference>
<evidence type="ECO:0000313" key="1">
    <source>
        <dbReference type="EMBL" id="JAD40536.1"/>
    </source>
</evidence>
<organism evidence="1">
    <name type="scientific">Arundo donax</name>
    <name type="common">Giant reed</name>
    <name type="synonym">Donax arundinaceus</name>
    <dbReference type="NCBI Taxonomy" id="35708"/>
    <lineage>
        <taxon>Eukaryota</taxon>
        <taxon>Viridiplantae</taxon>
        <taxon>Streptophyta</taxon>
        <taxon>Embryophyta</taxon>
        <taxon>Tracheophyta</taxon>
        <taxon>Spermatophyta</taxon>
        <taxon>Magnoliopsida</taxon>
        <taxon>Liliopsida</taxon>
        <taxon>Poales</taxon>
        <taxon>Poaceae</taxon>
        <taxon>PACMAD clade</taxon>
        <taxon>Arundinoideae</taxon>
        <taxon>Arundineae</taxon>
        <taxon>Arundo</taxon>
    </lineage>
</organism>
<name>A0A0A8ZP11_ARUDO</name>
<reference evidence="1" key="2">
    <citation type="journal article" date="2015" name="Data Brief">
        <title>Shoot transcriptome of the giant reed, Arundo donax.</title>
        <authorList>
            <person name="Barrero R.A."/>
            <person name="Guerrero F.D."/>
            <person name="Moolhuijzen P."/>
            <person name="Goolsby J.A."/>
            <person name="Tidwell J."/>
            <person name="Bellgard S.E."/>
            <person name="Bellgard M.I."/>
        </authorList>
    </citation>
    <scope>NUCLEOTIDE SEQUENCE</scope>
    <source>
        <tissue evidence="1">Shoot tissue taken approximately 20 cm above the soil surface</tissue>
    </source>
</reference>
<sequence length="21" mass="2421">MWVHLLGVASDSQITLDYQMI</sequence>